<evidence type="ECO:0000259" key="8">
    <source>
        <dbReference type="Pfam" id="PF07992"/>
    </source>
</evidence>
<evidence type="ECO:0000256" key="1">
    <source>
        <dbReference type="ARBA" id="ARBA00007532"/>
    </source>
</evidence>
<dbReference type="PRINTS" id="PR00368">
    <property type="entry name" value="FADPNR"/>
</dbReference>
<evidence type="ECO:0000256" key="3">
    <source>
        <dbReference type="ARBA" id="ARBA00022827"/>
    </source>
</evidence>
<feature type="binding site" evidence="5">
    <location>
        <begin position="144"/>
        <end position="146"/>
    </location>
    <ligand>
        <name>FAD</name>
        <dbReference type="ChEBI" id="CHEBI:57692"/>
    </ligand>
</feature>
<feature type="binding site" evidence="5">
    <location>
        <position position="55"/>
    </location>
    <ligand>
        <name>FAD</name>
        <dbReference type="ChEBI" id="CHEBI:57692"/>
    </ligand>
</feature>
<dbReference type="InterPro" id="IPR023753">
    <property type="entry name" value="FAD/NAD-binding_dom"/>
</dbReference>
<accession>A0A2V3V6Z4</accession>
<dbReference type="InterPro" id="IPR016156">
    <property type="entry name" value="FAD/NAD-linked_Rdtase_dimer_sf"/>
</dbReference>
<organism evidence="9 10">
    <name type="scientific">Blastomonas natatoria</name>
    <dbReference type="NCBI Taxonomy" id="34015"/>
    <lineage>
        <taxon>Bacteria</taxon>
        <taxon>Pseudomonadati</taxon>
        <taxon>Pseudomonadota</taxon>
        <taxon>Alphaproteobacteria</taxon>
        <taxon>Sphingomonadales</taxon>
        <taxon>Sphingomonadaceae</taxon>
        <taxon>Blastomonas</taxon>
    </lineage>
</organism>
<evidence type="ECO:0000256" key="2">
    <source>
        <dbReference type="ARBA" id="ARBA00022630"/>
    </source>
</evidence>
<dbReference type="GO" id="GO:0050660">
    <property type="term" value="F:flavin adenine dinucleotide binding"/>
    <property type="evidence" value="ECO:0007669"/>
    <property type="project" value="TreeGrafter"/>
</dbReference>
<dbReference type="SUPFAM" id="SSF55424">
    <property type="entry name" value="FAD/NAD-linked reductases, dimerisation (C-terminal) domain"/>
    <property type="match status" value="1"/>
</dbReference>
<evidence type="ECO:0000313" key="9">
    <source>
        <dbReference type="EMBL" id="PXW77536.1"/>
    </source>
</evidence>
<dbReference type="Pfam" id="PF02852">
    <property type="entry name" value="Pyr_redox_dim"/>
    <property type="match status" value="1"/>
</dbReference>
<evidence type="ECO:0000313" key="10">
    <source>
        <dbReference type="Proteomes" id="UP000248014"/>
    </source>
</evidence>
<evidence type="ECO:0000256" key="6">
    <source>
        <dbReference type="PIRSR" id="PIRSR000350-4"/>
    </source>
</evidence>
<keyword evidence="3 5" id="KW-0274">FAD</keyword>
<dbReference type="Pfam" id="PF07992">
    <property type="entry name" value="Pyr_redox_2"/>
    <property type="match status" value="1"/>
</dbReference>
<dbReference type="GO" id="GO:0003955">
    <property type="term" value="F:NAD(P)H dehydrogenase (quinone) activity"/>
    <property type="evidence" value="ECO:0007669"/>
    <property type="project" value="TreeGrafter"/>
</dbReference>
<keyword evidence="2" id="KW-0285">Flavoprotein</keyword>
<feature type="domain" description="Pyridine nucleotide-disulphide oxidoreductase dimerisation" evidence="7">
    <location>
        <begin position="348"/>
        <end position="448"/>
    </location>
</feature>
<evidence type="ECO:0000256" key="4">
    <source>
        <dbReference type="PIRSR" id="PIRSR000350-2"/>
    </source>
</evidence>
<feature type="binding site" evidence="5">
    <location>
        <position position="268"/>
    </location>
    <ligand>
        <name>NAD(+)</name>
        <dbReference type="ChEBI" id="CHEBI:57540"/>
    </ligand>
</feature>
<dbReference type="PANTHER" id="PTHR43014:SF4">
    <property type="entry name" value="PYRIDINE NUCLEOTIDE-DISULFIDE OXIDOREDUCTASE RCLA-RELATED"/>
    <property type="match status" value="1"/>
</dbReference>
<comment type="cofactor">
    <cofactor evidence="5">
        <name>FAD</name>
        <dbReference type="ChEBI" id="CHEBI:57692"/>
    </cofactor>
    <text evidence="5">Binds 1 FAD per subunit.</text>
</comment>
<dbReference type="PANTHER" id="PTHR43014">
    <property type="entry name" value="MERCURIC REDUCTASE"/>
    <property type="match status" value="1"/>
</dbReference>
<dbReference type="OrthoDB" id="7495837at2"/>
<dbReference type="Gene3D" id="3.30.390.30">
    <property type="match status" value="1"/>
</dbReference>
<gene>
    <name evidence="9" type="ORF">C7451_10429</name>
</gene>
<dbReference type="PIRSF" id="PIRSF000350">
    <property type="entry name" value="Mercury_reductase_MerA"/>
    <property type="match status" value="1"/>
</dbReference>
<dbReference type="InterPro" id="IPR001100">
    <property type="entry name" value="Pyr_nuc-diS_OxRdtase"/>
</dbReference>
<dbReference type="PRINTS" id="PR00411">
    <property type="entry name" value="PNDRDTASEI"/>
</dbReference>
<protein>
    <submittedName>
        <fullName evidence="9">Dihydrolipoamide dehydrogenase</fullName>
    </submittedName>
</protein>
<dbReference type="NCBIfam" id="NF004939">
    <property type="entry name" value="PRK06292.1-1"/>
    <property type="match status" value="1"/>
</dbReference>
<feature type="binding site" evidence="5">
    <location>
        <position position="310"/>
    </location>
    <ligand>
        <name>FAD</name>
        <dbReference type="ChEBI" id="CHEBI:57692"/>
    </ligand>
</feature>
<feature type="domain" description="FAD/NAD(P)-binding" evidence="8">
    <location>
        <begin position="10"/>
        <end position="325"/>
    </location>
</feature>
<dbReference type="RefSeq" id="WP_110298045.1">
    <property type="nucleotide sequence ID" value="NZ_QJJM01000004.1"/>
</dbReference>
<dbReference type="Proteomes" id="UP000248014">
    <property type="component" value="Unassembled WGS sequence"/>
</dbReference>
<proteinExistence type="inferred from homology"/>
<dbReference type="InterPro" id="IPR036188">
    <property type="entry name" value="FAD/NAD-bd_sf"/>
</dbReference>
<keyword evidence="10" id="KW-1185">Reference proteome</keyword>
<feature type="binding site" evidence="5">
    <location>
        <begin position="181"/>
        <end position="188"/>
    </location>
    <ligand>
        <name>NAD(+)</name>
        <dbReference type="ChEBI" id="CHEBI:57540"/>
    </ligand>
</feature>
<dbReference type="SUPFAM" id="SSF51905">
    <property type="entry name" value="FAD/NAD(P)-binding domain"/>
    <property type="match status" value="1"/>
</dbReference>
<keyword evidence="5" id="KW-0520">NAD</keyword>
<dbReference type="AlphaFoldDB" id="A0A2V3V6Z4"/>
<keyword evidence="5" id="KW-0547">Nucleotide-binding</keyword>
<dbReference type="Gene3D" id="3.50.50.60">
    <property type="entry name" value="FAD/NAD(P)-binding domain"/>
    <property type="match status" value="2"/>
</dbReference>
<name>A0A2V3V6Z4_9SPHN</name>
<dbReference type="EMBL" id="QJJM01000004">
    <property type="protein sequence ID" value="PXW77536.1"/>
    <property type="molecule type" value="Genomic_DNA"/>
</dbReference>
<comment type="similarity">
    <text evidence="1">Belongs to the class-I pyridine nucleotide-disulfide oxidoreductase family.</text>
</comment>
<evidence type="ECO:0000259" key="7">
    <source>
        <dbReference type="Pfam" id="PF02852"/>
    </source>
</evidence>
<reference evidence="9 10" key="1">
    <citation type="submission" date="2018-05" db="EMBL/GenBank/DDBJ databases">
        <title>Genomic Encyclopedia of Type Strains, Phase IV (KMG-IV): sequencing the most valuable type-strain genomes for metagenomic binning, comparative biology and taxonomic classification.</title>
        <authorList>
            <person name="Goeker M."/>
        </authorList>
    </citation>
    <scope>NUCLEOTIDE SEQUENCE [LARGE SCALE GENOMIC DNA]</scope>
    <source>
        <strain evidence="9 10">DSM 3183</strain>
    </source>
</reference>
<dbReference type="InterPro" id="IPR004099">
    <property type="entry name" value="Pyr_nucl-diS_OxRdtase_dimer"/>
</dbReference>
<sequence length="472" mass="49365">MSQPRTFQCDVAIIGAGTAGLAAERAARGNGASTLLIDPDFSGTTCATVGCMPSKLLIAAAKAHHAVSRADQFGITVGEVGLDDAAIFGRVRAERDRFVALTQKSIGEIPESVRIRARARLSGPGKLELDDGRHVEARAIVIATGSRPAMPDALAALGDRVLTNETVFELQRLPRRLAVMGSGAIGLEMAQAFARLGVEVALFDTSRTMASLRCPRVHAALQSIIARDVDIHLGVDARPEPCGDGIRMHWTGASDGEATFDQVLVAIGRPPALDGLGLDTAGLALDDRGVPCHDRNTMRCGNSNVFLAGDVAGDHPLLHEASHDGAIAGRNAAACPAPIKVDRHVPFSIIFTDPQVVTIGQSEADSAVSGTADFGDQGRARVEARNEGALTLYAAAPDGVLIGADLVAPDGEHLGHLLAWAIQQKMTATQVLQMPFYHPTIEEGLKQALRTVCAATPISIPDDQDTGSPPGA</sequence>
<feature type="disulfide bond" description="Redox-active" evidence="6">
    <location>
        <begin position="46"/>
        <end position="51"/>
    </location>
</feature>
<evidence type="ECO:0000256" key="5">
    <source>
        <dbReference type="PIRSR" id="PIRSR000350-3"/>
    </source>
</evidence>
<comment type="caution">
    <text evidence="9">The sequence shown here is derived from an EMBL/GenBank/DDBJ whole genome shotgun (WGS) entry which is preliminary data.</text>
</comment>
<feature type="active site" description="Proton acceptor" evidence="4">
    <location>
        <position position="438"/>
    </location>
</feature>